<dbReference type="Proteomes" id="UP000552644">
    <property type="component" value="Unassembled WGS sequence"/>
</dbReference>
<evidence type="ECO:0000256" key="2">
    <source>
        <dbReference type="ARBA" id="ARBA00022723"/>
    </source>
</evidence>
<proteinExistence type="predicted"/>
<dbReference type="Gene3D" id="3.20.20.70">
    <property type="entry name" value="Aldolase class I"/>
    <property type="match status" value="1"/>
</dbReference>
<evidence type="ECO:0000259" key="7">
    <source>
        <dbReference type="Pfam" id="PF13186"/>
    </source>
</evidence>
<evidence type="ECO:0000256" key="3">
    <source>
        <dbReference type="ARBA" id="ARBA00023004"/>
    </source>
</evidence>
<accession>A0A7W7QUZ5</accession>
<evidence type="ECO:0000256" key="5">
    <source>
        <dbReference type="SAM" id="MobiDB-lite"/>
    </source>
</evidence>
<protein>
    <submittedName>
        <fullName evidence="8">MoaA/NifB/PqqE/SkfB family radical SAM enzyme</fullName>
    </submittedName>
</protein>
<dbReference type="SUPFAM" id="SSF102114">
    <property type="entry name" value="Radical SAM enzymes"/>
    <property type="match status" value="1"/>
</dbReference>
<feature type="domain" description="Radical SAM core" evidence="6">
    <location>
        <begin position="22"/>
        <end position="177"/>
    </location>
</feature>
<sequence>MTALQQEPPAANVVGLRFLWLELTGKCQLECVQCYASSSPNGTDGVMTVLDWKRVIDQAAALGTSCVQFIGGEPTLHKALPDLIGHALAARVEVEVYSNLVYVPDSLWETFSQPGVRLATSFYSDDAREHMLITGRNTLSRTQNNITTALERGIPLRVGMVHVLDGQRLDQGQELLKQLGVTRIGIDRMRLLGRPSRGVLDPAELCGACGRGSAAVLPDGSLTPCPMSRNMSAGNVLASPLADILSSVTWTQALDLVPAPRAGEECQPDKNSCRPTEQDGRDCPPSEKPACDPRFCNPDYNPPGKK</sequence>
<gene>
    <name evidence="8" type="ORF">FHS44_007147</name>
</gene>
<dbReference type="InterPro" id="IPR023885">
    <property type="entry name" value="4Fe4S-binding_SPASM_dom"/>
</dbReference>
<dbReference type="Pfam" id="PF04055">
    <property type="entry name" value="Radical_SAM"/>
    <property type="match status" value="1"/>
</dbReference>
<feature type="region of interest" description="Disordered" evidence="5">
    <location>
        <begin position="261"/>
        <end position="306"/>
    </location>
</feature>
<comment type="caution">
    <text evidence="8">The sequence shown here is derived from an EMBL/GenBank/DDBJ whole genome shotgun (WGS) entry which is preliminary data.</text>
</comment>
<dbReference type="SFLD" id="SFLDG01386">
    <property type="entry name" value="main_SPASM_domain-containing"/>
    <property type="match status" value="1"/>
</dbReference>
<evidence type="ECO:0000256" key="4">
    <source>
        <dbReference type="ARBA" id="ARBA00023014"/>
    </source>
</evidence>
<dbReference type="SFLD" id="SFLDS00029">
    <property type="entry name" value="Radical_SAM"/>
    <property type="match status" value="1"/>
</dbReference>
<keyword evidence="9" id="KW-1185">Reference proteome</keyword>
<evidence type="ECO:0000313" key="8">
    <source>
        <dbReference type="EMBL" id="MBB4920003.1"/>
    </source>
</evidence>
<dbReference type="SFLD" id="SFLDG01216">
    <property type="entry name" value="thioether_bond_formation_requi"/>
    <property type="match status" value="1"/>
</dbReference>
<dbReference type="SFLD" id="SFLDF00365">
    <property type="entry name" value="thuricin_CD_(TrnCD-like)"/>
    <property type="match status" value="1"/>
</dbReference>
<dbReference type="InterPro" id="IPR050377">
    <property type="entry name" value="Radical_SAM_PqqE_MftC-like"/>
</dbReference>
<dbReference type="EMBL" id="JACHJP010000011">
    <property type="protein sequence ID" value="MBB4920003.1"/>
    <property type="molecule type" value="Genomic_DNA"/>
</dbReference>
<evidence type="ECO:0000313" key="9">
    <source>
        <dbReference type="Proteomes" id="UP000552644"/>
    </source>
</evidence>
<evidence type="ECO:0000259" key="6">
    <source>
        <dbReference type="Pfam" id="PF04055"/>
    </source>
</evidence>
<dbReference type="CDD" id="cd01335">
    <property type="entry name" value="Radical_SAM"/>
    <property type="match status" value="1"/>
</dbReference>
<reference evidence="8 9" key="1">
    <citation type="submission" date="2020-08" db="EMBL/GenBank/DDBJ databases">
        <title>Genomic Encyclopedia of Type Strains, Phase III (KMG-III): the genomes of soil and plant-associated and newly described type strains.</title>
        <authorList>
            <person name="Whitman W."/>
        </authorList>
    </citation>
    <scope>NUCLEOTIDE SEQUENCE [LARGE SCALE GENOMIC DNA]</scope>
    <source>
        <strain evidence="8 9">CECT 8840</strain>
    </source>
</reference>
<dbReference type="PANTHER" id="PTHR11228:SF7">
    <property type="entry name" value="PQQA PEPTIDE CYCLASE"/>
    <property type="match status" value="1"/>
</dbReference>
<dbReference type="InterPro" id="IPR007197">
    <property type="entry name" value="rSAM"/>
</dbReference>
<dbReference type="AlphaFoldDB" id="A0A7W7QUZ5"/>
<dbReference type="GO" id="GO:0046872">
    <property type="term" value="F:metal ion binding"/>
    <property type="evidence" value="ECO:0007669"/>
    <property type="project" value="UniProtKB-KW"/>
</dbReference>
<dbReference type="GO" id="GO:0051536">
    <property type="term" value="F:iron-sulfur cluster binding"/>
    <property type="evidence" value="ECO:0007669"/>
    <property type="project" value="UniProtKB-KW"/>
</dbReference>
<organism evidence="8 9">
    <name type="scientific">Streptosporangium saharense</name>
    <dbReference type="NCBI Taxonomy" id="1706840"/>
    <lineage>
        <taxon>Bacteria</taxon>
        <taxon>Bacillati</taxon>
        <taxon>Actinomycetota</taxon>
        <taxon>Actinomycetes</taxon>
        <taxon>Streptosporangiales</taxon>
        <taxon>Streptosporangiaceae</taxon>
        <taxon>Streptosporangium</taxon>
    </lineage>
</organism>
<feature type="compositionally biased region" description="Basic and acidic residues" evidence="5">
    <location>
        <begin position="262"/>
        <end position="291"/>
    </location>
</feature>
<keyword evidence="3" id="KW-0408">Iron</keyword>
<keyword evidence="2" id="KW-0479">Metal-binding</keyword>
<dbReference type="PANTHER" id="PTHR11228">
    <property type="entry name" value="RADICAL SAM DOMAIN PROTEIN"/>
    <property type="match status" value="1"/>
</dbReference>
<keyword evidence="1" id="KW-0949">S-adenosyl-L-methionine</keyword>
<feature type="domain" description="4Fe4S-binding SPASM" evidence="7">
    <location>
        <begin position="206"/>
        <end position="252"/>
    </location>
</feature>
<dbReference type="GO" id="GO:0003824">
    <property type="term" value="F:catalytic activity"/>
    <property type="evidence" value="ECO:0007669"/>
    <property type="project" value="InterPro"/>
</dbReference>
<dbReference type="Pfam" id="PF13186">
    <property type="entry name" value="SPASM"/>
    <property type="match status" value="1"/>
</dbReference>
<dbReference type="InterPro" id="IPR013785">
    <property type="entry name" value="Aldolase_TIM"/>
</dbReference>
<dbReference type="SFLD" id="SFLDG01067">
    <property type="entry name" value="SPASM/twitch_domain_containing"/>
    <property type="match status" value="1"/>
</dbReference>
<keyword evidence="4" id="KW-0411">Iron-sulfur</keyword>
<dbReference type="RefSeq" id="WP_184723236.1">
    <property type="nucleotide sequence ID" value="NZ_JACHJP010000011.1"/>
</dbReference>
<dbReference type="InterPro" id="IPR058240">
    <property type="entry name" value="rSAM_sf"/>
</dbReference>
<name>A0A7W7QUZ5_9ACTN</name>
<evidence type="ECO:0000256" key="1">
    <source>
        <dbReference type="ARBA" id="ARBA00022691"/>
    </source>
</evidence>